<gene>
    <name evidence="2" type="primary">CSON002701</name>
</gene>
<dbReference type="VEuPathDB" id="VectorBase:CSON002701"/>
<evidence type="ECO:0000256" key="1">
    <source>
        <dbReference type="SAM" id="MobiDB-lite"/>
    </source>
</evidence>
<dbReference type="EMBL" id="UFQT01001452">
    <property type="protein sequence ID" value="SSX30618.1"/>
    <property type="molecule type" value="Genomic_DNA"/>
</dbReference>
<feature type="region of interest" description="Disordered" evidence="1">
    <location>
        <begin position="147"/>
        <end position="262"/>
    </location>
</feature>
<feature type="compositionally biased region" description="Basic and acidic residues" evidence="1">
    <location>
        <begin position="148"/>
        <end position="179"/>
    </location>
</feature>
<protein>
    <submittedName>
        <fullName evidence="2">CSON002701 protein</fullName>
    </submittedName>
</protein>
<dbReference type="AlphaFoldDB" id="A0A336MXK3"/>
<feature type="compositionally biased region" description="Polar residues" evidence="1">
    <location>
        <begin position="243"/>
        <end position="257"/>
    </location>
</feature>
<organism evidence="2">
    <name type="scientific">Culicoides sonorensis</name>
    <name type="common">Biting midge</name>
    <dbReference type="NCBI Taxonomy" id="179676"/>
    <lineage>
        <taxon>Eukaryota</taxon>
        <taxon>Metazoa</taxon>
        <taxon>Ecdysozoa</taxon>
        <taxon>Arthropoda</taxon>
        <taxon>Hexapoda</taxon>
        <taxon>Insecta</taxon>
        <taxon>Pterygota</taxon>
        <taxon>Neoptera</taxon>
        <taxon>Endopterygota</taxon>
        <taxon>Diptera</taxon>
        <taxon>Nematocera</taxon>
        <taxon>Chironomoidea</taxon>
        <taxon>Ceratopogonidae</taxon>
        <taxon>Ceratopogoninae</taxon>
        <taxon>Culicoides</taxon>
        <taxon>Monoculicoides</taxon>
    </lineage>
</organism>
<reference evidence="2" key="1">
    <citation type="submission" date="2018-07" db="EMBL/GenBank/DDBJ databases">
        <authorList>
            <person name="Quirk P.G."/>
            <person name="Krulwich T.A."/>
        </authorList>
    </citation>
    <scope>NUCLEOTIDE SEQUENCE</scope>
</reference>
<evidence type="ECO:0000313" key="2">
    <source>
        <dbReference type="EMBL" id="SSX30618.1"/>
    </source>
</evidence>
<sequence length="333" mass="37773">MSLFHFNSFKYQKSWSKLQVAWFCCKCNDYAAKNNCSTEKFALFFWDFIKLQTEDFTKINSSACNTPKKSGLTSTNLRQTPQNFEQTQIHVPPNEFQTRQNISRELFSMSQNMCVNSSPKENNNFHSYSNRSHGNVNENNVVLNTSNEMDKKNRRSFELNSNKRDKKDNTMIAFNERKMNVITSTPVNSGGNKRNTPNNSNSLRKSAGGGGGSGGSPMCLGDFIVGPMKTKRRSLNTEPKSDNAPSQSTNNEQSSSIKPKKRVAPIMLSKNVSKSDFSNNAFVIDDNFAVKPDELLPAPYERHLLKMNRDAITQDFMEQSHELNAKTLHLMEM</sequence>
<feature type="compositionally biased region" description="Polar residues" evidence="1">
    <location>
        <begin position="181"/>
        <end position="204"/>
    </location>
</feature>
<accession>A0A336MXK3</accession>
<name>A0A336MXK3_CULSO</name>
<proteinExistence type="predicted"/>